<keyword evidence="2" id="KW-1185">Reference proteome</keyword>
<dbReference type="Proteomes" id="UP001046350">
    <property type="component" value="Chromosome"/>
</dbReference>
<evidence type="ECO:0000313" key="1">
    <source>
        <dbReference type="EMBL" id="QXH51114.1"/>
    </source>
</evidence>
<gene>
    <name evidence="1" type="ORF">KSS94_24775</name>
</gene>
<accession>A0ABX8N460</accession>
<dbReference type="RefSeq" id="WP_217840658.1">
    <property type="nucleotide sequence ID" value="NZ_CP077076.1"/>
</dbReference>
<reference evidence="1" key="1">
    <citation type="journal article" date="2021" name="Microorganisms">
        <title>The Ever-Expanding Pseudomonas Genus: Description of 43 New Species and Partition of the Pseudomonas putida Group.</title>
        <authorList>
            <person name="Girard L."/>
            <person name="Lood C."/>
            <person name="Hofte M."/>
            <person name="Vandamme P."/>
            <person name="Rokni-Zadeh H."/>
            <person name="van Noort V."/>
            <person name="Lavigne R."/>
            <person name="De Mot R."/>
        </authorList>
    </citation>
    <scope>NUCLEOTIDE SEQUENCE</scope>
    <source>
        <strain evidence="1">COW40</strain>
    </source>
</reference>
<proteinExistence type="predicted"/>
<name>A0ABX8N460_9PSED</name>
<organism evidence="1 2">
    <name type="scientific">Pseudomonas fakonensis</name>
    <dbReference type="NCBI Taxonomy" id="2842355"/>
    <lineage>
        <taxon>Bacteria</taxon>
        <taxon>Pseudomonadati</taxon>
        <taxon>Pseudomonadota</taxon>
        <taxon>Gammaproteobacteria</taxon>
        <taxon>Pseudomonadales</taxon>
        <taxon>Pseudomonadaceae</taxon>
        <taxon>Pseudomonas</taxon>
    </lineage>
</organism>
<evidence type="ECO:0000313" key="2">
    <source>
        <dbReference type="Proteomes" id="UP001046350"/>
    </source>
</evidence>
<sequence>MTYQESFEHITPQFLAASTAYHTDSGLSIRAKGTAWAGFHTAFKGDEGTELVIGEHCEVEIVFLQEVEQLLVEFYVVSDQYPDDVQMLIDTEGLNYTLPLEPQRNFYWITLSGSGFTEHLPGPVASQPHSQLLFGPFRRLTISTSQAGTVHIRKLAWTRTCRH</sequence>
<dbReference type="EMBL" id="CP077076">
    <property type="protein sequence ID" value="QXH51114.1"/>
    <property type="molecule type" value="Genomic_DNA"/>
</dbReference>
<protein>
    <submittedName>
        <fullName evidence="1">Uncharacterized protein</fullName>
    </submittedName>
</protein>